<gene>
    <name evidence="1" type="ORF">J0695_19355</name>
</gene>
<dbReference type="RefSeq" id="WP_206963353.1">
    <property type="nucleotide sequence ID" value="NZ_BAAAJJ010000009.1"/>
</dbReference>
<dbReference type="Proteomes" id="UP000664167">
    <property type="component" value="Unassembled WGS sequence"/>
</dbReference>
<reference evidence="1" key="1">
    <citation type="submission" date="2021-03" db="EMBL/GenBank/DDBJ databases">
        <title>Streptomyces poriferae sp. nov., a novel marine sponge-derived Actinobacteria species with anti-MRSA activity.</title>
        <authorList>
            <person name="Sandoval-Powers M."/>
            <person name="Kralova S."/>
            <person name="Nguyen G.-S."/>
            <person name="Fawwal D."/>
            <person name="Degnes K."/>
            <person name="Klinkenberg G."/>
            <person name="Sletta H."/>
            <person name="Wentzel A."/>
            <person name="Liles M.R."/>
        </authorList>
    </citation>
    <scope>NUCLEOTIDE SEQUENCE</scope>
    <source>
        <strain evidence="1">DSM 41794</strain>
    </source>
</reference>
<dbReference type="EMBL" id="JAFLRJ010000174">
    <property type="protein sequence ID" value="MBO0513939.1"/>
    <property type="molecule type" value="Genomic_DNA"/>
</dbReference>
<proteinExistence type="predicted"/>
<evidence type="ECO:0000313" key="2">
    <source>
        <dbReference type="Proteomes" id="UP000664167"/>
    </source>
</evidence>
<dbReference type="Gene3D" id="3.40.190.10">
    <property type="entry name" value="Periplasmic binding protein-like II"/>
    <property type="match status" value="1"/>
</dbReference>
<name>A0A939F987_9ACTN</name>
<organism evidence="1 2">
    <name type="scientific">Streptomyces beijiangensis</name>
    <dbReference type="NCBI Taxonomy" id="163361"/>
    <lineage>
        <taxon>Bacteria</taxon>
        <taxon>Bacillati</taxon>
        <taxon>Actinomycetota</taxon>
        <taxon>Actinomycetes</taxon>
        <taxon>Kitasatosporales</taxon>
        <taxon>Streptomycetaceae</taxon>
        <taxon>Streptomyces</taxon>
    </lineage>
</organism>
<keyword evidence="2" id="KW-1185">Reference proteome</keyword>
<evidence type="ECO:0008006" key="3">
    <source>
        <dbReference type="Google" id="ProtNLM"/>
    </source>
</evidence>
<accession>A0A939F987</accession>
<protein>
    <recommendedName>
        <fullName evidence="3">ABC transporter substrate-binding protein</fullName>
    </recommendedName>
</protein>
<dbReference type="AlphaFoldDB" id="A0A939F987"/>
<evidence type="ECO:0000313" key="1">
    <source>
        <dbReference type="EMBL" id="MBO0513939.1"/>
    </source>
</evidence>
<comment type="caution">
    <text evidence="1">The sequence shown here is derived from an EMBL/GenBank/DDBJ whole genome shotgun (WGS) entry which is preliminary data.</text>
</comment>
<sequence length="119" mass="12621">MTSGLQLLIAPGKAVDDPAKTAALRDLSARWTKALKWADAHPQEWVKACFVDARKLPAKVGALINKAGGTSSFPTYDVAAKAQQEVADLLVDAGAVPGPLDVSSELDHRFEAARQEVAK</sequence>